<proteinExistence type="predicted"/>
<feature type="signal peptide" evidence="1">
    <location>
        <begin position="1"/>
        <end position="22"/>
    </location>
</feature>
<dbReference type="AlphaFoldDB" id="A0A368KVK1"/>
<evidence type="ECO:0000313" key="3">
    <source>
        <dbReference type="Proteomes" id="UP000253562"/>
    </source>
</evidence>
<comment type="caution">
    <text evidence="2">The sequence shown here is derived from an EMBL/GenBank/DDBJ whole genome shotgun (WGS) entry which is preliminary data.</text>
</comment>
<evidence type="ECO:0000313" key="2">
    <source>
        <dbReference type="EMBL" id="RCS52761.1"/>
    </source>
</evidence>
<gene>
    <name evidence="2" type="ORF">DTL42_07955</name>
</gene>
<name>A0A368KVK1_9BACT</name>
<evidence type="ECO:0000256" key="1">
    <source>
        <dbReference type="SAM" id="SignalP"/>
    </source>
</evidence>
<dbReference type="Proteomes" id="UP000253562">
    <property type="component" value="Unassembled WGS sequence"/>
</dbReference>
<sequence length="175" mass="19472">MRCIPSLLAVALLVHVVSSVKAVDANDFEFARPFVESLDEGMSCEVRYDSGRLLIEVTLPDQQLVPRRGTGLPMDEKIGPWRATFLLVPILGAEDLKQMEALAISGDSKQGKHQPTYAHFAVDSYWFRVGYPLYAPREKDGRQKVEKFVQRLSEKAKTLSGTDASPLISRLLVAP</sequence>
<dbReference type="EMBL" id="QPEX01000011">
    <property type="protein sequence ID" value="RCS52761.1"/>
    <property type="molecule type" value="Genomic_DNA"/>
</dbReference>
<accession>A0A368KVK1</accession>
<feature type="chain" id="PRO_5016967753" evidence="1">
    <location>
        <begin position="23"/>
        <end position="175"/>
    </location>
</feature>
<dbReference type="RefSeq" id="WP_114368187.1">
    <property type="nucleotide sequence ID" value="NZ_QPEX01000011.1"/>
</dbReference>
<reference evidence="2 3" key="1">
    <citation type="submission" date="2018-07" db="EMBL/GenBank/DDBJ databases">
        <title>Comparative genomes isolates from brazilian mangrove.</title>
        <authorList>
            <person name="De Araujo J.E."/>
            <person name="Taketani R.G."/>
            <person name="Silva M.C.P."/>
            <person name="Lourenco M.V."/>
            <person name="Oliveira V.M."/>
            <person name="Andreote F.D."/>
        </authorList>
    </citation>
    <scope>NUCLEOTIDE SEQUENCE [LARGE SCALE GENOMIC DNA]</scope>
    <source>
        <strain evidence="2 3">HEX PRIS-MGV</strain>
    </source>
</reference>
<organism evidence="2 3">
    <name type="scientific">Bremerella cremea</name>
    <dbReference type="NCBI Taxonomy" id="1031537"/>
    <lineage>
        <taxon>Bacteria</taxon>
        <taxon>Pseudomonadati</taxon>
        <taxon>Planctomycetota</taxon>
        <taxon>Planctomycetia</taxon>
        <taxon>Pirellulales</taxon>
        <taxon>Pirellulaceae</taxon>
        <taxon>Bremerella</taxon>
    </lineage>
</organism>
<dbReference type="OrthoDB" id="9959594at2"/>
<protein>
    <submittedName>
        <fullName evidence="2">Uncharacterized protein</fullName>
    </submittedName>
</protein>
<keyword evidence="1" id="KW-0732">Signal</keyword>